<evidence type="ECO:0000256" key="1">
    <source>
        <dbReference type="SAM" id="MobiDB-lite"/>
    </source>
</evidence>
<comment type="caution">
    <text evidence="3">The sequence shown here is derived from an EMBL/GenBank/DDBJ whole genome shotgun (WGS) entry which is preliminary data.</text>
</comment>
<dbReference type="Gene3D" id="1.20.1280.50">
    <property type="match status" value="1"/>
</dbReference>
<dbReference type="SUPFAM" id="SSF81383">
    <property type="entry name" value="F-box domain"/>
    <property type="match status" value="1"/>
</dbReference>
<reference evidence="3" key="1">
    <citation type="submission" date="2023-07" db="EMBL/GenBank/DDBJ databases">
        <title>draft genome sequence of fig (Ficus carica).</title>
        <authorList>
            <person name="Takahashi T."/>
            <person name="Nishimura K."/>
        </authorList>
    </citation>
    <scope>NUCLEOTIDE SEQUENCE</scope>
</reference>
<feature type="region of interest" description="Disordered" evidence="1">
    <location>
        <begin position="359"/>
        <end position="394"/>
    </location>
</feature>
<dbReference type="InterPro" id="IPR006527">
    <property type="entry name" value="F-box-assoc_dom_typ1"/>
</dbReference>
<dbReference type="InterPro" id="IPR017451">
    <property type="entry name" value="F-box-assoc_interact_dom"/>
</dbReference>
<evidence type="ECO:0000313" key="4">
    <source>
        <dbReference type="Proteomes" id="UP001187192"/>
    </source>
</evidence>
<dbReference type="NCBIfam" id="TIGR01640">
    <property type="entry name" value="F_box_assoc_1"/>
    <property type="match status" value="1"/>
</dbReference>
<sequence length="394" mass="44683">MANKLPCEIVMNILSRIPVKDLLRYRCVSKPWCSLIDGPDFIKLHLNHSKQTNSNLAAVLFRDNNLAWVDLDSFSPAVKLDHPIDDGSRVEVLGSCNGLVALSNSRKDIVFWNPSTRRYKKLPIFNVNVSVPTRNLDFYGFGHDPVNDDYKLVKVTFLVGTPGCFGSEVNVYSAKANSWKRINKNLPDLIDIKTQFGIFVSNALHWFVTGKNGSTIPELIVSIDLVTEDLCEIPLPEYEKAGHVVMFLDVLKGSLCLTCNYIEGFASSSRVDIWMMKEYGVTDSWTKLFTVKPSKTIGTFLFVTPVAYLKSGDQVILNQQCQKFITYDLRRKRAKNVRISGLPERFRAQSCFGSLVRVNGGWDQENEGGKKKKKKKNTDQKQENKKKDSNRKQR</sequence>
<dbReference type="PANTHER" id="PTHR31672">
    <property type="entry name" value="BNACNNG10540D PROTEIN"/>
    <property type="match status" value="1"/>
</dbReference>
<gene>
    <name evidence="3" type="ORF">TIFTF001_006082</name>
</gene>
<feature type="compositionally biased region" description="Basic and acidic residues" evidence="1">
    <location>
        <begin position="377"/>
        <end position="394"/>
    </location>
</feature>
<evidence type="ECO:0000259" key="2">
    <source>
        <dbReference type="PROSITE" id="PS50181"/>
    </source>
</evidence>
<dbReference type="InterPro" id="IPR001810">
    <property type="entry name" value="F-box_dom"/>
</dbReference>
<dbReference type="Pfam" id="PF07734">
    <property type="entry name" value="FBA_1"/>
    <property type="match status" value="1"/>
</dbReference>
<keyword evidence="4" id="KW-1185">Reference proteome</keyword>
<dbReference type="Pfam" id="PF00646">
    <property type="entry name" value="F-box"/>
    <property type="match status" value="1"/>
</dbReference>
<dbReference type="EMBL" id="BTGU01000006">
    <property type="protein sequence ID" value="GMN36516.1"/>
    <property type="molecule type" value="Genomic_DNA"/>
</dbReference>
<dbReference type="SMART" id="SM00256">
    <property type="entry name" value="FBOX"/>
    <property type="match status" value="1"/>
</dbReference>
<name>A0AA88A9N2_FICCA</name>
<protein>
    <recommendedName>
        <fullName evidence="2">F-box domain-containing protein</fullName>
    </recommendedName>
</protein>
<dbReference type="CDD" id="cd22157">
    <property type="entry name" value="F-box_AtFBW1-like"/>
    <property type="match status" value="1"/>
</dbReference>
<feature type="domain" description="F-box" evidence="2">
    <location>
        <begin position="1"/>
        <end position="44"/>
    </location>
</feature>
<organism evidence="3 4">
    <name type="scientific">Ficus carica</name>
    <name type="common">Common fig</name>
    <dbReference type="NCBI Taxonomy" id="3494"/>
    <lineage>
        <taxon>Eukaryota</taxon>
        <taxon>Viridiplantae</taxon>
        <taxon>Streptophyta</taxon>
        <taxon>Embryophyta</taxon>
        <taxon>Tracheophyta</taxon>
        <taxon>Spermatophyta</taxon>
        <taxon>Magnoliopsida</taxon>
        <taxon>eudicotyledons</taxon>
        <taxon>Gunneridae</taxon>
        <taxon>Pentapetalae</taxon>
        <taxon>rosids</taxon>
        <taxon>fabids</taxon>
        <taxon>Rosales</taxon>
        <taxon>Moraceae</taxon>
        <taxon>Ficeae</taxon>
        <taxon>Ficus</taxon>
    </lineage>
</organism>
<accession>A0AA88A9N2</accession>
<dbReference type="InterPro" id="IPR036047">
    <property type="entry name" value="F-box-like_dom_sf"/>
</dbReference>
<dbReference type="Proteomes" id="UP001187192">
    <property type="component" value="Unassembled WGS sequence"/>
</dbReference>
<evidence type="ECO:0000313" key="3">
    <source>
        <dbReference type="EMBL" id="GMN36516.1"/>
    </source>
</evidence>
<dbReference type="InterPro" id="IPR050796">
    <property type="entry name" value="SCF_F-box_component"/>
</dbReference>
<dbReference type="PANTHER" id="PTHR31672:SF13">
    <property type="entry name" value="F-BOX PROTEIN CPR30-LIKE"/>
    <property type="match status" value="1"/>
</dbReference>
<dbReference type="AlphaFoldDB" id="A0AA88A9N2"/>
<dbReference type="PROSITE" id="PS50181">
    <property type="entry name" value="FBOX"/>
    <property type="match status" value="1"/>
</dbReference>
<proteinExistence type="predicted"/>